<dbReference type="Proteomes" id="UP001054837">
    <property type="component" value="Unassembled WGS sequence"/>
</dbReference>
<feature type="region of interest" description="Disordered" evidence="1">
    <location>
        <begin position="84"/>
        <end position="113"/>
    </location>
</feature>
<sequence length="113" mass="12615">MLIKNYDRNSPLVKDYRKKKDKKAGDTFLLQSICKAMKPFLVCLIALALLTASHGMTITLTCTKRPGERPQCVRTVDPNGKVAKAVVGGARPPPPQEPVYYEPYARNQDPNWA</sequence>
<accession>A0AAV4TZ11</accession>
<dbReference type="AlphaFoldDB" id="A0AAV4TZ11"/>
<evidence type="ECO:0000313" key="3">
    <source>
        <dbReference type="Proteomes" id="UP001054837"/>
    </source>
</evidence>
<keyword evidence="3" id="KW-1185">Reference proteome</keyword>
<name>A0AAV4TZ11_9ARAC</name>
<reference evidence="2 3" key="1">
    <citation type="submission" date="2021-06" db="EMBL/GenBank/DDBJ databases">
        <title>Caerostris darwini draft genome.</title>
        <authorList>
            <person name="Kono N."/>
            <person name="Arakawa K."/>
        </authorList>
    </citation>
    <scope>NUCLEOTIDE SEQUENCE [LARGE SCALE GENOMIC DNA]</scope>
</reference>
<gene>
    <name evidence="2" type="ORF">CDAR_593151</name>
</gene>
<comment type="caution">
    <text evidence="2">The sequence shown here is derived from an EMBL/GenBank/DDBJ whole genome shotgun (WGS) entry which is preliminary data.</text>
</comment>
<dbReference type="EMBL" id="BPLQ01010482">
    <property type="protein sequence ID" value="GIY50966.1"/>
    <property type="molecule type" value="Genomic_DNA"/>
</dbReference>
<protein>
    <submittedName>
        <fullName evidence="2">Uncharacterized protein</fullName>
    </submittedName>
</protein>
<proteinExistence type="predicted"/>
<evidence type="ECO:0000256" key="1">
    <source>
        <dbReference type="SAM" id="MobiDB-lite"/>
    </source>
</evidence>
<organism evidence="2 3">
    <name type="scientific">Caerostris darwini</name>
    <dbReference type="NCBI Taxonomy" id="1538125"/>
    <lineage>
        <taxon>Eukaryota</taxon>
        <taxon>Metazoa</taxon>
        <taxon>Ecdysozoa</taxon>
        <taxon>Arthropoda</taxon>
        <taxon>Chelicerata</taxon>
        <taxon>Arachnida</taxon>
        <taxon>Araneae</taxon>
        <taxon>Araneomorphae</taxon>
        <taxon>Entelegynae</taxon>
        <taxon>Araneoidea</taxon>
        <taxon>Araneidae</taxon>
        <taxon>Caerostris</taxon>
    </lineage>
</organism>
<evidence type="ECO:0000313" key="2">
    <source>
        <dbReference type="EMBL" id="GIY50966.1"/>
    </source>
</evidence>